<dbReference type="Gene3D" id="3.30.70.1290">
    <property type="entry name" value="Transposase IS200-like"/>
    <property type="match status" value="1"/>
</dbReference>
<proteinExistence type="predicted"/>
<accession>A0AB39I7U7</accession>
<dbReference type="AlphaFoldDB" id="A0AB39I7U7"/>
<dbReference type="SMART" id="SM01321">
    <property type="entry name" value="Y1_Tnp"/>
    <property type="match status" value="1"/>
</dbReference>
<dbReference type="SUPFAM" id="SSF143422">
    <property type="entry name" value="Transposase IS200-like"/>
    <property type="match status" value="1"/>
</dbReference>
<dbReference type="NCBIfam" id="NF047646">
    <property type="entry name" value="REP_Tyr_transpos"/>
    <property type="match status" value="1"/>
</dbReference>
<reference evidence="2" key="1">
    <citation type="submission" date="2024-07" db="EMBL/GenBank/DDBJ databases">
        <title>Identification and characteristics of a novel species of coltsfoot's symbiotic bacteria.</title>
        <authorList>
            <person name="Juszczyk A."/>
            <person name="Jasielczuk I."/>
            <person name="Gurgul A."/>
            <person name="Rogala M."/>
            <person name="Kowalczyk A."/>
            <person name="Szmatola T."/>
            <person name="Kosecka-Strojek M."/>
            <person name="Arent Z."/>
            <person name="Latowski D."/>
        </authorList>
    </citation>
    <scope>NUCLEOTIDE SEQUENCE</scope>
    <source>
        <strain evidence="2">Hg7Tf</strain>
    </source>
</reference>
<dbReference type="PANTHER" id="PTHR36966">
    <property type="entry name" value="REP-ASSOCIATED TYROSINE TRANSPOSASE"/>
    <property type="match status" value="1"/>
</dbReference>
<dbReference type="InterPro" id="IPR052715">
    <property type="entry name" value="RAYT_transposase"/>
</dbReference>
<dbReference type="InterPro" id="IPR002686">
    <property type="entry name" value="Transposase_17"/>
</dbReference>
<dbReference type="PANTHER" id="PTHR36966:SF1">
    <property type="entry name" value="REP-ASSOCIATED TYROSINE TRANSPOSASE"/>
    <property type="match status" value="1"/>
</dbReference>
<protein>
    <submittedName>
        <fullName evidence="2">Transposase</fullName>
    </submittedName>
</protein>
<feature type="domain" description="Transposase IS200-like" evidence="1">
    <location>
        <begin position="17"/>
        <end position="130"/>
    </location>
</feature>
<dbReference type="GO" id="GO:0006313">
    <property type="term" value="P:DNA transposition"/>
    <property type="evidence" value="ECO:0007669"/>
    <property type="project" value="InterPro"/>
</dbReference>
<name>A0AB39I7U7_9PSED</name>
<evidence type="ECO:0000313" key="2">
    <source>
        <dbReference type="EMBL" id="XDK38594.1"/>
    </source>
</evidence>
<gene>
    <name evidence="2" type="ORF">AB4Y39_07985</name>
</gene>
<dbReference type="InterPro" id="IPR036515">
    <property type="entry name" value="Transposase_17_sf"/>
</dbReference>
<dbReference type="GO" id="GO:0004803">
    <property type="term" value="F:transposase activity"/>
    <property type="evidence" value="ECO:0007669"/>
    <property type="project" value="InterPro"/>
</dbReference>
<dbReference type="EMBL" id="CP162607">
    <property type="protein sequence ID" value="XDK38594.1"/>
    <property type="molecule type" value="Genomic_DNA"/>
</dbReference>
<dbReference type="RefSeq" id="WP_280041648.1">
    <property type="nucleotide sequence ID" value="NZ_CP162607.1"/>
</dbReference>
<organism evidence="2">
    <name type="scientific">Pseudomonas sp. Hg7Tf</name>
    <dbReference type="NCBI Taxonomy" id="3236988"/>
    <lineage>
        <taxon>Bacteria</taxon>
        <taxon>Pseudomonadati</taxon>
        <taxon>Pseudomonadota</taxon>
        <taxon>Gammaproteobacteria</taxon>
        <taxon>Pseudomonadales</taxon>
        <taxon>Pseudomonadaceae</taxon>
        <taxon>Pseudomonas</taxon>
    </lineage>
</organism>
<evidence type="ECO:0000259" key="1">
    <source>
        <dbReference type="SMART" id="SM01321"/>
    </source>
</evidence>
<sequence>MLVHTNGYRLLTGRYSQPGQIYSVTVVTHNRQPILQAFPLGRLLVKELRLAHEQQRVSSLAWVIMPDHFHWLFTLQDSELSQVLCRVKSRSSLAINRARNSNGRLWQKGFYDTAIRTEDVRGAARYIVANPIRAGLAQKVGDYPLWDATWI</sequence>
<dbReference type="Pfam" id="PF01797">
    <property type="entry name" value="Y1_Tnp"/>
    <property type="match status" value="1"/>
</dbReference>
<dbReference type="GO" id="GO:0043565">
    <property type="term" value="F:sequence-specific DNA binding"/>
    <property type="evidence" value="ECO:0007669"/>
    <property type="project" value="TreeGrafter"/>
</dbReference>